<sequence length="140" mass="15010">MASIVVCTVAVQRIEVITGVGGRRTYTAAEKIRLVGEARTGRGGMAEVARRHGLCTSLLYRWRRQMANGDLVSDTPRFLPVEVADEVPMAPSIPLAAAPPARVERRAALAEVELANGRVLRVSEDIAPAALRRLVGALEG</sequence>
<evidence type="ECO:0000313" key="2">
    <source>
        <dbReference type="EMBL" id="RTR09913.1"/>
    </source>
</evidence>
<keyword evidence="3" id="KW-1185">Reference proteome</keyword>
<reference evidence="2 3" key="1">
    <citation type="submission" date="2018-12" db="EMBL/GenBank/DDBJ databases">
        <authorList>
            <person name="Yang Y."/>
        </authorList>
    </citation>
    <scope>NUCLEOTIDE SEQUENCE [LARGE SCALE GENOMIC DNA]</scope>
    <source>
        <strain evidence="2 3">L-25-5w-1</strain>
    </source>
</reference>
<organism evidence="2 3">
    <name type="scientific">Azospirillum griseum</name>
    <dbReference type="NCBI Taxonomy" id="2496639"/>
    <lineage>
        <taxon>Bacteria</taxon>
        <taxon>Pseudomonadati</taxon>
        <taxon>Pseudomonadota</taxon>
        <taxon>Alphaproteobacteria</taxon>
        <taxon>Rhodospirillales</taxon>
        <taxon>Azospirillaceae</taxon>
        <taxon>Azospirillum</taxon>
    </lineage>
</organism>
<comment type="caution">
    <text evidence="2">The sequence shown here is derived from an EMBL/GenBank/DDBJ whole genome shotgun (WGS) entry which is preliminary data.</text>
</comment>
<evidence type="ECO:0008006" key="4">
    <source>
        <dbReference type="Google" id="ProtNLM"/>
    </source>
</evidence>
<dbReference type="Gene3D" id="1.10.10.10">
    <property type="entry name" value="Winged helix-like DNA-binding domain superfamily/Winged helix DNA-binding domain"/>
    <property type="match status" value="1"/>
</dbReference>
<dbReference type="GO" id="GO:0043565">
    <property type="term" value="F:sequence-specific DNA binding"/>
    <property type="evidence" value="ECO:0007669"/>
    <property type="project" value="InterPro"/>
</dbReference>
<dbReference type="PANTHER" id="PTHR37936">
    <property type="entry name" value="TRANSPOSASE INSC FOR INSERTION ELEMENT IS2A-RELATED"/>
    <property type="match status" value="1"/>
</dbReference>
<dbReference type="Pfam" id="PF01527">
    <property type="entry name" value="HTH_Tnp_1"/>
    <property type="match status" value="1"/>
</dbReference>
<dbReference type="InterPro" id="IPR010921">
    <property type="entry name" value="Trp_repressor/repl_initiator"/>
</dbReference>
<dbReference type="GO" id="GO:0006313">
    <property type="term" value="P:DNA transposition"/>
    <property type="evidence" value="ECO:0007669"/>
    <property type="project" value="InterPro"/>
</dbReference>
<dbReference type="EMBL" id="RXMA01000121">
    <property type="protein sequence ID" value="RTR09913.1"/>
    <property type="molecule type" value="Genomic_DNA"/>
</dbReference>
<dbReference type="PANTHER" id="PTHR37936:SF3">
    <property type="entry name" value="TRANSPOSASE INSC FOR INSERTION ELEMENT IS2A-RELATED"/>
    <property type="match status" value="1"/>
</dbReference>
<comment type="similarity">
    <text evidence="1">Belongs to the transposase 8 family.</text>
</comment>
<dbReference type="OrthoDB" id="7476756at2"/>
<dbReference type="InterPro" id="IPR002514">
    <property type="entry name" value="Transposase_8"/>
</dbReference>
<dbReference type="NCBIfam" id="NF047595">
    <property type="entry name" value="IS66_ISRel24_TnpA"/>
    <property type="match status" value="1"/>
</dbReference>
<name>A0A3S0HW11_9PROT</name>
<gene>
    <name evidence="2" type="ORF">EJ903_26430</name>
</gene>
<dbReference type="InterPro" id="IPR036388">
    <property type="entry name" value="WH-like_DNA-bd_sf"/>
</dbReference>
<accession>A0A3S0HW11</accession>
<dbReference type="SUPFAM" id="SSF48295">
    <property type="entry name" value="TrpR-like"/>
    <property type="match status" value="1"/>
</dbReference>
<evidence type="ECO:0000313" key="3">
    <source>
        <dbReference type="Proteomes" id="UP000277007"/>
    </source>
</evidence>
<dbReference type="GO" id="GO:0004803">
    <property type="term" value="F:transposase activity"/>
    <property type="evidence" value="ECO:0007669"/>
    <property type="project" value="InterPro"/>
</dbReference>
<protein>
    <recommendedName>
        <fullName evidence="4">Transposase</fullName>
    </recommendedName>
</protein>
<proteinExistence type="inferred from homology"/>
<dbReference type="AlphaFoldDB" id="A0A3S0HW11"/>
<evidence type="ECO:0000256" key="1">
    <source>
        <dbReference type="ARBA" id="ARBA00009964"/>
    </source>
</evidence>
<dbReference type="RefSeq" id="WP_126620826.1">
    <property type="nucleotide sequence ID" value="NZ_RXMA01000121.1"/>
</dbReference>
<dbReference type="Proteomes" id="UP000277007">
    <property type="component" value="Unassembled WGS sequence"/>
</dbReference>